<organism evidence="2 3">
    <name type="scientific">Aureimonas flava</name>
    <dbReference type="NCBI Taxonomy" id="2320271"/>
    <lineage>
        <taxon>Bacteria</taxon>
        <taxon>Pseudomonadati</taxon>
        <taxon>Pseudomonadota</taxon>
        <taxon>Alphaproteobacteria</taxon>
        <taxon>Hyphomicrobiales</taxon>
        <taxon>Aurantimonadaceae</taxon>
        <taxon>Aureimonas</taxon>
    </lineage>
</organism>
<protein>
    <submittedName>
        <fullName evidence="2">DUF1275 domain-containing protein</fullName>
    </submittedName>
</protein>
<keyword evidence="1" id="KW-0812">Transmembrane</keyword>
<dbReference type="AlphaFoldDB" id="A0A3A1WPJ3"/>
<gene>
    <name evidence="2" type="ORF">D3218_15810</name>
</gene>
<dbReference type="RefSeq" id="WP_119541033.1">
    <property type="nucleotide sequence ID" value="NZ_QYRN01000008.1"/>
</dbReference>
<evidence type="ECO:0000313" key="2">
    <source>
        <dbReference type="EMBL" id="RIX99231.1"/>
    </source>
</evidence>
<comment type="caution">
    <text evidence="2">The sequence shown here is derived from an EMBL/GenBank/DDBJ whole genome shotgun (WGS) entry which is preliminary data.</text>
</comment>
<feature type="transmembrane region" description="Helical" evidence="1">
    <location>
        <begin position="95"/>
        <end position="126"/>
    </location>
</feature>
<dbReference type="PANTHER" id="PTHR37314:SF4">
    <property type="entry name" value="UPF0700 TRANSMEMBRANE PROTEIN YOAK"/>
    <property type="match status" value="1"/>
</dbReference>
<name>A0A3A1WPJ3_9HYPH</name>
<reference evidence="3" key="1">
    <citation type="submission" date="2018-09" db="EMBL/GenBank/DDBJ databases">
        <authorList>
            <person name="Tuo L."/>
        </authorList>
    </citation>
    <scope>NUCLEOTIDE SEQUENCE [LARGE SCALE GENOMIC DNA]</scope>
    <source>
        <strain evidence="3">M2BS4Y-1</strain>
    </source>
</reference>
<dbReference type="Pfam" id="PF06912">
    <property type="entry name" value="DUF1275"/>
    <property type="match status" value="1"/>
</dbReference>
<sequence>MRRRVRRRARQRIAVGLLFASLLSFTAGMTDAIGFLLAGDFVSFMSGNTTRLGIAAGTGEFGRAGHLLILVIAFVAGNALGALAIRAARGSQPALLAAVAALTGLSAALGGGGAAIVLLVVAMGAINVALEEVGGQALGLTYVTGALSRLGRGLARAVRGEASPGWWAQGVPWLGMAAGAVAGALAQARFGHAAILASTLACAALSGLALAIPERWRRTYLARRPYRRPTGRP</sequence>
<dbReference type="InterPro" id="IPR010699">
    <property type="entry name" value="DUF1275"/>
</dbReference>
<keyword evidence="1" id="KW-0472">Membrane</keyword>
<keyword evidence="1" id="KW-1133">Transmembrane helix</keyword>
<dbReference type="Proteomes" id="UP000265750">
    <property type="component" value="Unassembled WGS sequence"/>
</dbReference>
<evidence type="ECO:0000256" key="1">
    <source>
        <dbReference type="SAM" id="Phobius"/>
    </source>
</evidence>
<dbReference type="OrthoDB" id="885342at2"/>
<feature type="transmembrane region" description="Helical" evidence="1">
    <location>
        <begin position="67"/>
        <end position="88"/>
    </location>
</feature>
<dbReference type="PANTHER" id="PTHR37314">
    <property type="entry name" value="SLR0142 PROTEIN"/>
    <property type="match status" value="1"/>
</dbReference>
<feature type="transmembrane region" description="Helical" evidence="1">
    <location>
        <begin position="193"/>
        <end position="212"/>
    </location>
</feature>
<dbReference type="EMBL" id="QYRN01000008">
    <property type="protein sequence ID" value="RIX99231.1"/>
    <property type="molecule type" value="Genomic_DNA"/>
</dbReference>
<proteinExistence type="predicted"/>
<feature type="transmembrane region" description="Helical" evidence="1">
    <location>
        <begin position="166"/>
        <end position="186"/>
    </location>
</feature>
<accession>A0A3A1WPJ3</accession>
<keyword evidence="3" id="KW-1185">Reference proteome</keyword>
<evidence type="ECO:0000313" key="3">
    <source>
        <dbReference type="Proteomes" id="UP000265750"/>
    </source>
</evidence>